<dbReference type="FunFam" id="3.90.550.50:FF:000001">
    <property type="entry name" value="Hexosyltransferase"/>
    <property type="match status" value="1"/>
</dbReference>
<keyword evidence="6" id="KW-0812">Transmembrane</keyword>
<dbReference type="Gene3D" id="3.90.550.50">
    <property type="match status" value="1"/>
</dbReference>
<dbReference type="GO" id="GO:0006629">
    <property type="term" value="P:lipid metabolic process"/>
    <property type="evidence" value="ECO:0007669"/>
    <property type="project" value="UniProtKB-KW"/>
</dbReference>
<dbReference type="GO" id="GO:0000139">
    <property type="term" value="C:Golgi membrane"/>
    <property type="evidence" value="ECO:0007669"/>
    <property type="project" value="UniProtKB-SubCell"/>
</dbReference>
<dbReference type="Ensembl" id="ENSEBUT00000016197.1">
    <property type="protein sequence ID" value="ENSEBUP00000015621.1"/>
    <property type="gene ID" value="ENSEBUG00000009832.1"/>
</dbReference>
<dbReference type="Pfam" id="PF01762">
    <property type="entry name" value="Galactosyl_T"/>
    <property type="match status" value="1"/>
</dbReference>
<evidence type="ECO:0000313" key="15">
    <source>
        <dbReference type="Proteomes" id="UP000694388"/>
    </source>
</evidence>
<evidence type="ECO:0000256" key="3">
    <source>
        <dbReference type="ARBA" id="ARBA00008661"/>
    </source>
</evidence>
<keyword evidence="12" id="KW-0325">Glycoprotein</keyword>
<evidence type="ECO:0000256" key="9">
    <source>
        <dbReference type="ARBA" id="ARBA00023034"/>
    </source>
</evidence>
<dbReference type="PANTHER" id="PTHR11214:SF314">
    <property type="entry name" value="HEXOSYLTRANSFERASE"/>
    <property type="match status" value="1"/>
</dbReference>
<reference evidence="14" key="1">
    <citation type="submission" date="2025-08" db="UniProtKB">
        <authorList>
            <consortium name="Ensembl"/>
        </authorList>
    </citation>
    <scope>IDENTIFICATION</scope>
</reference>
<keyword evidence="8" id="KW-1133">Transmembrane helix</keyword>
<keyword evidence="9 13" id="KW-0333">Golgi apparatus</keyword>
<accession>A0A8C4QJJ3</accession>
<protein>
    <recommendedName>
        <fullName evidence="13">Hexosyltransferase</fullName>
        <ecNumber evidence="13">2.4.1.-</ecNumber>
    </recommendedName>
</protein>
<organism evidence="14 15">
    <name type="scientific">Eptatretus burgeri</name>
    <name type="common">Inshore hagfish</name>
    <dbReference type="NCBI Taxonomy" id="7764"/>
    <lineage>
        <taxon>Eukaryota</taxon>
        <taxon>Metazoa</taxon>
        <taxon>Chordata</taxon>
        <taxon>Craniata</taxon>
        <taxon>Vertebrata</taxon>
        <taxon>Cyclostomata</taxon>
        <taxon>Myxini</taxon>
        <taxon>Myxiniformes</taxon>
        <taxon>Myxinidae</taxon>
        <taxon>Eptatretinae</taxon>
        <taxon>Eptatretus</taxon>
    </lineage>
</organism>
<reference evidence="14" key="2">
    <citation type="submission" date="2025-09" db="UniProtKB">
        <authorList>
            <consortium name="Ensembl"/>
        </authorList>
    </citation>
    <scope>IDENTIFICATION</scope>
</reference>
<dbReference type="EC" id="2.4.1.-" evidence="13"/>
<dbReference type="GO" id="GO:0006493">
    <property type="term" value="P:protein O-linked glycosylation"/>
    <property type="evidence" value="ECO:0007669"/>
    <property type="project" value="TreeGrafter"/>
</dbReference>
<evidence type="ECO:0000256" key="4">
    <source>
        <dbReference type="ARBA" id="ARBA00022676"/>
    </source>
</evidence>
<dbReference type="GeneTree" id="ENSGT00940000155117"/>
<evidence type="ECO:0000256" key="10">
    <source>
        <dbReference type="ARBA" id="ARBA00023098"/>
    </source>
</evidence>
<comment type="subcellular location">
    <subcellularLocation>
        <location evidence="1 13">Golgi apparatus membrane</location>
        <topology evidence="1 13">Single-pass type II membrane protein</topology>
    </subcellularLocation>
</comment>
<keyword evidence="5" id="KW-0808">Transferase</keyword>
<dbReference type="InterPro" id="IPR002659">
    <property type="entry name" value="Glyco_trans_31"/>
</dbReference>
<evidence type="ECO:0000256" key="13">
    <source>
        <dbReference type="RuleBase" id="RU363063"/>
    </source>
</evidence>
<evidence type="ECO:0000256" key="2">
    <source>
        <dbReference type="ARBA" id="ARBA00004922"/>
    </source>
</evidence>
<dbReference type="PANTHER" id="PTHR11214">
    <property type="entry name" value="BETA-1,3-N-ACETYLGLUCOSAMINYLTRANSFERASE"/>
    <property type="match status" value="1"/>
</dbReference>
<evidence type="ECO:0000256" key="7">
    <source>
        <dbReference type="ARBA" id="ARBA00022968"/>
    </source>
</evidence>
<evidence type="ECO:0000256" key="8">
    <source>
        <dbReference type="ARBA" id="ARBA00022989"/>
    </source>
</evidence>
<name>A0A8C4QJJ3_EPTBU</name>
<evidence type="ECO:0000313" key="14">
    <source>
        <dbReference type="Ensembl" id="ENSEBUP00000015621.1"/>
    </source>
</evidence>
<keyword evidence="11" id="KW-0472">Membrane</keyword>
<dbReference type="AlphaFoldDB" id="A0A8C4QJJ3"/>
<keyword evidence="15" id="KW-1185">Reference proteome</keyword>
<evidence type="ECO:0000256" key="6">
    <source>
        <dbReference type="ARBA" id="ARBA00022692"/>
    </source>
</evidence>
<evidence type="ECO:0000256" key="5">
    <source>
        <dbReference type="ARBA" id="ARBA00022679"/>
    </source>
</evidence>
<sequence length="307" mass="35198">MERRCTNINFELEGRHYGSFPFLIDQPPCQSGSDPFLILLVFTDHASWSAREAIRLTWGRPNAFPGIPTRTLFLLGEGGNEKTHAAVLRENELNKDILVQAFRDSYRNLTLKMLMGLSWVASHCPRTPYVMKLDQDTFVNLRILLCNVLKSGNASFKKFFMGHVIDGGPDRNNRSKWFMPESVYTGQRYPSFCSGSGYLMSGDVPAKLVQAAHGEKLLFLEDVTVGMLLRKIGIQPIASPKFYHWRTPFSIFLYHQLVSAHMVTPNEMKAYWKTIMQEGPYHYKRLCYPLHHPLVRLSHNAGWVVED</sequence>
<dbReference type="Proteomes" id="UP000694388">
    <property type="component" value="Unplaced"/>
</dbReference>
<keyword evidence="7" id="KW-0735">Signal-anchor</keyword>
<dbReference type="GO" id="GO:0008499">
    <property type="term" value="F:N-acetyl-beta-D-glucosaminide beta-(1,3)-galactosyltransferase activity"/>
    <property type="evidence" value="ECO:0007669"/>
    <property type="project" value="TreeGrafter"/>
</dbReference>
<dbReference type="OMA" id="FRYEHER"/>
<comment type="similarity">
    <text evidence="3 13">Belongs to the glycosyltransferase 31 family.</text>
</comment>
<comment type="pathway">
    <text evidence="2">Protein modification; protein glycosylation.</text>
</comment>
<evidence type="ECO:0000256" key="11">
    <source>
        <dbReference type="ARBA" id="ARBA00023136"/>
    </source>
</evidence>
<evidence type="ECO:0000256" key="1">
    <source>
        <dbReference type="ARBA" id="ARBA00004323"/>
    </source>
</evidence>
<proteinExistence type="inferred from homology"/>
<evidence type="ECO:0000256" key="12">
    <source>
        <dbReference type="ARBA" id="ARBA00023180"/>
    </source>
</evidence>
<keyword evidence="10" id="KW-0443">Lipid metabolism</keyword>
<keyword evidence="4 13" id="KW-0328">Glycosyltransferase</keyword>